<dbReference type="InterPro" id="IPR003115">
    <property type="entry name" value="ParB_N"/>
</dbReference>
<protein>
    <recommendedName>
        <fullName evidence="2">site-specific DNA-methyltransferase (adenine-specific)</fullName>
        <ecNumber evidence="2">2.1.1.72</ecNumber>
    </recommendedName>
</protein>
<dbReference type="EC" id="2.1.1.72" evidence="2"/>
<accession>A0A554X0Q1</accession>
<dbReference type="Pfam" id="PF02195">
    <property type="entry name" value="ParB_N"/>
    <property type="match status" value="1"/>
</dbReference>
<keyword evidence="3 8" id="KW-0489">Methyltransferase</keyword>
<organism evidence="8 9">
    <name type="scientific">Tepidimonas thermarum</name>
    <dbReference type="NCBI Taxonomy" id="335431"/>
    <lineage>
        <taxon>Bacteria</taxon>
        <taxon>Pseudomonadati</taxon>
        <taxon>Pseudomonadota</taxon>
        <taxon>Betaproteobacteria</taxon>
        <taxon>Burkholderiales</taxon>
        <taxon>Tepidimonas</taxon>
    </lineage>
</organism>
<gene>
    <name evidence="8" type="primary">rsrIM</name>
    <name evidence="8" type="ORF">Tther_01471</name>
</gene>
<sequence length="420" mass="46852">MLADKIELWPTSRLIPYARNPRKNDHAVEQMAAAITEFGFRIPIIAKSTGEVVDGHLRLKAALRLGLETVPVILADDLTPAQIKAFRILANRSATWADWDEDLLRLELEELKLDDFDLALTGFDADELLEIMAGEETTTEGNTDEDAAPEVPVNPVSKPGDVWIMGQHRLLCGDATDPASYDTLLGTERVAMIFQDPPYNVDYANSPKDKLRGTHRPILNDNLGEGFQAFLLAALKPALQRCDGAIYIAMSSSELDTLQSAFRAAGGHWSTFIIWAKNTFTLGRSDYQRQYEPILYGWREGANRHWCGDRDQGDVWEIKKPAKNALHPTQKPVEVPERAIRNSSRPGSLVLDCFGGSGSTLIACERTGRVCRVMELDPKYCDVIVRRWQDWTGQKAQRADDGLLFDELASDQPLEAGMID</sequence>
<keyword evidence="4 8" id="KW-0808">Transferase</keyword>
<proteinExistence type="inferred from homology"/>
<evidence type="ECO:0000259" key="7">
    <source>
        <dbReference type="SMART" id="SM00470"/>
    </source>
</evidence>
<dbReference type="EMBL" id="VJOL01000025">
    <property type="protein sequence ID" value="TSE29422.1"/>
    <property type="molecule type" value="Genomic_DNA"/>
</dbReference>
<dbReference type="InterPro" id="IPR002941">
    <property type="entry name" value="DNA_methylase_N4/N6"/>
</dbReference>
<comment type="caution">
    <text evidence="8">The sequence shown here is derived from an EMBL/GenBank/DDBJ whole genome shotgun (WGS) entry which is preliminary data.</text>
</comment>
<feature type="domain" description="ParB-like N-terminal" evidence="7">
    <location>
        <begin position="7"/>
        <end position="92"/>
    </location>
</feature>
<evidence type="ECO:0000256" key="4">
    <source>
        <dbReference type="ARBA" id="ARBA00022679"/>
    </source>
</evidence>
<dbReference type="SUPFAM" id="SSF110849">
    <property type="entry name" value="ParB/Sulfiredoxin"/>
    <property type="match status" value="1"/>
</dbReference>
<evidence type="ECO:0000256" key="2">
    <source>
        <dbReference type="ARBA" id="ARBA00011900"/>
    </source>
</evidence>
<name>A0A554X0Q1_9BURK</name>
<evidence type="ECO:0000256" key="6">
    <source>
        <dbReference type="ARBA" id="ARBA00047942"/>
    </source>
</evidence>
<dbReference type="GO" id="GO:0032259">
    <property type="term" value="P:methylation"/>
    <property type="evidence" value="ECO:0007669"/>
    <property type="project" value="UniProtKB-KW"/>
</dbReference>
<dbReference type="GO" id="GO:0009007">
    <property type="term" value="F:site-specific DNA-methyltransferase (adenine-specific) activity"/>
    <property type="evidence" value="ECO:0007669"/>
    <property type="project" value="UniProtKB-EC"/>
</dbReference>
<dbReference type="SUPFAM" id="SSF53335">
    <property type="entry name" value="S-adenosyl-L-methionine-dependent methyltransferases"/>
    <property type="match status" value="1"/>
</dbReference>
<evidence type="ECO:0000313" key="9">
    <source>
        <dbReference type="Proteomes" id="UP000318542"/>
    </source>
</evidence>
<dbReference type="Pfam" id="PF01555">
    <property type="entry name" value="N6_N4_Mtase"/>
    <property type="match status" value="1"/>
</dbReference>
<dbReference type="Proteomes" id="UP000318542">
    <property type="component" value="Unassembled WGS sequence"/>
</dbReference>
<evidence type="ECO:0000256" key="3">
    <source>
        <dbReference type="ARBA" id="ARBA00022603"/>
    </source>
</evidence>
<dbReference type="PRINTS" id="PR00506">
    <property type="entry name" value="D21N6MTFRASE"/>
</dbReference>
<dbReference type="SMART" id="SM00470">
    <property type="entry name" value="ParB"/>
    <property type="match status" value="1"/>
</dbReference>
<dbReference type="PIRSF" id="PIRSF036758">
    <property type="entry name" value="Aden_M_ParB"/>
    <property type="match status" value="1"/>
</dbReference>
<keyword evidence="5" id="KW-0949">S-adenosyl-L-methionine</keyword>
<dbReference type="GO" id="GO:0008170">
    <property type="term" value="F:N-methyltransferase activity"/>
    <property type="evidence" value="ECO:0007669"/>
    <property type="project" value="InterPro"/>
</dbReference>
<dbReference type="Gene3D" id="3.90.1530.10">
    <property type="entry name" value="Conserved hypothetical protein from pyrococcus furiosus pfu- 392566-001, ParB domain"/>
    <property type="match status" value="1"/>
</dbReference>
<dbReference type="GO" id="GO:0003677">
    <property type="term" value="F:DNA binding"/>
    <property type="evidence" value="ECO:0007669"/>
    <property type="project" value="InterPro"/>
</dbReference>
<dbReference type="InterPro" id="IPR015840">
    <property type="entry name" value="DNA_MeTrfase_ParB"/>
</dbReference>
<dbReference type="InterPro" id="IPR002295">
    <property type="entry name" value="N4/N6-MTase_EcoPI_Mod-like"/>
</dbReference>
<dbReference type="InterPro" id="IPR036086">
    <property type="entry name" value="ParB/Sulfiredoxin_sf"/>
</dbReference>
<evidence type="ECO:0000313" key="8">
    <source>
        <dbReference type="EMBL" id="TSE29422.1"/>
    </source>
</evidence>
<reference evidence="8 9" key="1">
    <citation type="submission" date="2019-07" db="EMBL/GenBank/DDBJ databases">
        <title>Tepidimonas thermarum AA-1 draft genome.</title>
        <authorList>
            <person name="Da Costa M.S."/>
            <person name="Froufe H.J.C."/>
            <person name="Egas C."/>
            <person name="Albuquerque L."/>
        </authorList>
    </citation>
    <scope>NUCLEOTIDE SEQUENCE [LARGE SCALE GENOMIC DNA]</scope>
    <source>
        <strain evidence="8 9">AA-1</strain>
    </source>
</reference>
<evidence type="ECO:0000256" key="1">
    <source>
        <dbReference type="ARBA" id="ARBA00006594"/>
    </source>
</evidence>
<keyword evidence="9" id="KW-1185">Reference proteome</keyword>
<dbReference type="Gene3D" id="3.40.50.150">
    <property type="entry name" value="Vaccinia Virus protein VP39"/>
    <property type="match status" value="1"/>
</dbReference>
<evidence type="ECO:0000256" key="5">
    <source>
        <dbReference type="ARBA" id="ARBA00022691"/>
    </source>
</evidence>
<dbReference type="InterPro" id="IPR029063">
    <property type="entry name" value="SAM-dependent_MTases_sf"/>
</dbReference>
<comment type="similarity">
    <text evidence="1">Belongs to the N(4)/N(6)-methyltransferase family.</text>
</comment>
<comment type="catalytic activity">
    <reaction evidence="6">
        <text>a 2'-deoxyadenosine in DNA + S-adenosyl-L-methionine = an N(6)-methyl-2'-deoxyadenosine in DNA + S-adenosyl-L-homocysteine + H(+)</text>
        <dbReference type="Rhea" id="RHEA:15197"/>
        <dbReference type="Rhea" id="RHEA-COMP:12418"/>
        <dbReference type="Rhea" id="RHEA-COMP:12419"/>
        <dbReference type="ChEBI" id="CHEBI:15378"/>
        <dbReference type="ChEBI" id="CHEBI:57856"/>
        <dbReference type="ChEBI" id="CHEBI:59789"/>
        <dbReference type="ChEBI" id="CHEBI:90615"/>
        <dbReference type="ChEBI" id="CHEBI:90616"/>
        <dbReference type="EC" id="2.1.1.72"/>
    </reaction>
</comment>
<dbReference type="AlphaFoldDB" id="A0A554X0Q1"/>